<sequence length="405" mass="44604">MADENSKPSSTPESVLSVHFHSAPNVRFAVNSDENTLPSQETSLTEDDVVVDTPSKEVQILVYPRRPEATEENTEDSSDLPPTTSGEVKVQVAKSEGFSILIKLVNAMYPPKAPKDPEADPVDPTSEDQKQQAKIKAVQSDGLSIIGKVAKTWAPPRKEKVDAAVDTADLIENIEISAQTSEKSVAYFSAQTSLQSLDRSSLQNVEEDLNISTQTSQTKLRRSSTIEIIAKALSVYEARKDESTNTNNKNFQETASQYEQKNKSFSIQTDPEYDVTGTQTTSDLTLRDASVVSKSPGKVNDTSTTSQQTNDGKSLREGTTQTSADYSYSRNGEQVSRKLSTETILLDPILENGACPKCELIMRMIKIEGETLQNDAEFLEMVENHKLSHLKKAAKEKHKLQALEK</sequence>
<keyword evidence="3" id="KW-1185">Reference proteome</keyword>
<feature type="compositionally biased region" description="Polar residues" evidence="1">
    <location>
        <begin position="32"/>
        <end position="43"/>
    </location>
</feature>
<feature type="region of interest" description="Disordered" evidence="1">
    <location>
        <begin position="61"/>
        <end position="87"/>
    </location>
</feature>
<name>A0ABP1RBD7_9HEXA</name>
<reference evidence="2 3" key="1">
    <citation type="submission" date="2024-08" db="EMBL/GenBank/DDBJ databases">
        <authorList>
            <person name="Cucini C."/>
            <person name="Frati F."/>
        </authorList>
    </citation>
    <scope>NUCLEOTIDE SEQUENCE [LARGE SCALE GENOMIC DNA]</scope>
</reference>
<accession>A0ABP1RBD7</accession>
<protein>
    <submittedName>
        <fullName evidence="2">Uncharacterized protein</fullName>
    </submittedName>
</protein>
<feature type="region of interest" description="Disordered" evidence="1">
    <location>
        <begin position="261"/>
        <end position="333"/>
    </location>
</feature>
<gene>
    <name evidence="2" type="ORF">ODALV1_LOCUS19837</name>
</gene>
<feature type="region of interest" description="Disordered" evidence="1">
    <location>
        <begin position="111"/>
        <end position="133"/>
    </location>
</feature>
<proteinExistence type="predicted"/>
<dbReference type="Proteomes" id="UP001642540">
    <property type="component" value="Unassembled WGS sequence"/>
</dbReference>
<comment type="caution">
    <text evidence="2">The sequence shown here is derived from an EMBL/GenBank/DDBJ whole genome shotgun (WGS) entry which is preliminary data.</text>
</comment>
<evidence type="ECO:0000313" key="3">
    <source>
        <dbReference type="Proteomes" id="UP001642540"/>
    </source>
</evidence>
<dbReference type="EMBL" id="CAXLJM020000068">
    <property type="protein sequence ID" value="CAL8122508.1"/>
    <property type="molecule type" value="Genomic_DNA"/>
</dbReference>
<evidence type="ECO:0000256" key="1">
    <source>
        <dbReference type="SAM" id="MobiDB-lite"/>
    </source>
</evidence>
<evidence type="ECO:0000313" key="2">
    <source>
        <dbReference type="EMBL" id="CAL8122508.1"/>
    </source>
</evidence>
<feature type="compositionally biased region" description="Polar residues" evidence="1">
    <location>
        <begin position="300"/>
        <end position="333"/>
    </location>
</feature>
<feature type="region of interest" description="Disordered" evidence="1">
    <location>
        <begin position="32"/>
        <end position="51"/>
    </location>
</feature>
<organism evidence="2 3">
    <name type="scientific">Orchesella dallaii</name>
    <dbReference type="NCBI Taxonomy" id="48710"/>
    <lineage>
        <taxon>Eukaryota</taxon>
        <taxon>Metazoa</taxon>
        <taxon>Ecdysozoa</taxon>
        <taxon>Arthropoda</taxon>
        <taxon>Hexapoda</taxon>
        <taxon>Collembola</taxon>
        <taxon>Entomobryomorpha</taxon>
        <taxon>Entomobryoidea</taxon>
        <taxon>Orchesellidae</taxon>
        <taxon>Orchesellinae</taxon>
        <taxon>Orchesella</taxon>
    </lineage>
</organism>